<dbReference type="EMBL" id="JAGGLU010000007">
    <property type="protein sequence ID" value="MBP2058210.1"/>
    <property type="molecule type" value="Genomic_DNA"/>
</dbReference>
<keyword evidence="3" id="KW-1185">Reference proteome</keyword>
<comment type="caution">
    <text evidence="2">The sequence shown here is derived from an EMBL/GenBank/DDBJ whole genome shotgun (WGS) entry which is preliminary data.</text>
</comment>
<sequence length="225" mass="25456">MKCIEKPSKGFMIFAFVLSLFLNGVGNGLTVALNLGSALWTAAATNLSHTFGLSIADWLMIDGTAVIVVILLITREFNLIKIIGYFIFMIPFSYLVSFATNFFINIGINNLNLPVRIALDLFGIYMISVSVSLYQRVNWVLHPIDDLMQVLRFYFFKGNSVIAQWVNFIPPIVLTIVCLIISHHMYAINIGTIISLIFQGTFIGWTDKHLFPHFAHQNLKLRHNN</sequence>
<proteinExistence type="predicted"/>
<dbReference type="Pfam" id="PF19700">
    <property type="entry name" value="DUF6198"/>
    <property type="match status" value="1"/>
</dbReference>
<dbReference type="InterPro" id="IPR038750">
    <property type="entry name" value="YczE/YyaS-like"/>
</dbReference>
<protein>
    <submittedName>
        <fullName evidence="2">Membrane protein YczE</fullName>
    </submittedName>
</protein>
<dbReference type="RefSeq" id="WP_209686954.1">
    <property type="nucleotide sequence ID" value="NZ_JAGGLU010000007.1"/>
</dbReference>
<keyword evidence="1" id="KW-0812">Transmembrane</keyword>
<feature type="transmembrane region" description="Helical" evidence="1">
    <location>
        <begin position="55"/>
        <end position="73"/>
    </location>
</feature>
<name>A0ABS4MEU7_9LACO</name>
<reference evidence="2 3" key="1">
    <citation type="submission" date="2021-03" db="EMBL/GenBank/DDBJ databases">
        <title>Genomic Encyclopedia of Type Strains, Phase IV (KMG-IV): sequencing the most valuable type-strain genomes for metagenomic binning, comparative biology and taxonomic classification.</title>
        <authorList>
            <person name="Goeker M."/>
        </authorList>
    </citation>
    <scope>NUCLEOTIDE SEQUENCE [LARGE SCALE GENOMIC DNA]</scope>
    <source>
        <strain evidence="2 3">DSM 101872</strain>
    </source>
</reference>
<feature type="transmembrane region" description="Helical" evidence="1">
    <location>
        <begin position="188"/>
        <end position="206"/>
    </location>
</feature>
<evidence type="ECO:0000256" key="1">
    <source>
        <dbReference type="SAM" id="Phobius"/>
    </source>
</evidence>
<keyword evidence="1" id="KW-1133">Transmembrane helix</keyword>
<accession>A0ABS4MEU7</accession>
<feature type="transmembrane region" description="Helical" evidence="1">
    <location>
        <begin position="114"/>
        <end position="134"/>
    </location>
</feature>
<dbReference type="Proteomes" id="UP001519292">
    <property type="component" value="Unassembled WGS sequence"/>
</dbReference>
<feature type="transmembrane region" description="Helical" evidence="1">
    <location>
        <begin position="161"/>
        <end position="182"/>
    </location>
</feature>
<evidence type="ECO:0000313" key="2">
    <source>
        <dbReference type="EMBL" id="MBP2058210.1"/>
    </source>
</evidence>
<feature type="transmembrane region" description="Helical" evidence="1">
    <location>
        <begin position="12"/>
        <end position="35"/>
    </location>
</feature>
<organism evidence="2 3">
    <name type="scientific">Lactobacillus colini</name>
    <dbReference type="NCBI Taxonomy" id="1819254"/>
    <lineage>
        <taxon>Bacteria</taxon>
        <taxon>Bacillati</taxon>
        <taxon>Bacillota</taxon>
        <taxon>Bacilli</taxon>
        <taxon>Lactobacillales</taxon>
        <taxon>Lactobacillaceae</taxon>
        <taxon>Lactobacillus</taxon>
    </lineage>
</organism>
<gene>
    <name evidence="2" type="ORF">J2Z60_001387</name>
</gene>
<keyword evidence="1" id="KW-0472">Membrane</keyword>
<evidence type="ECO:0000313" key="3">
    <source>
        <dbReference type="Proteomes" id="UP001519292"/>
    </source>
</evidence>
<feature type="transmembrane region" description="Helical" evidence="1">
    <location>
        <begin position="85"/>
        <end position="108"/>
    </location>
</feature>